<reference evidence="1 2" key="1">
    <citation type="submission" date="2020-07" db="EMBL/GenBank/DDBJ databases">
        <title>Complete genome sequence analysis of Acidithiobacillus ferrivorans XJFY6S-08 reveals extreme environmental adaptation to alpine acid mine drainage.</title>
        <authorList>
            <person name="Yan L."/>
            <person name="Ni Y."/>
        </authorList>
    </citation>
    <scope>NUCLEOTIDE SEQUENCE [LARGE SCALE GENOMIC DNA]</scope>
    <source>
        <strain evidence="1 2">XJFY6S-08</strain>
    </source>
</reference>
<dbReference type="RefSeq" id="WP_198661084.1">
    <property type="nucleotide sequence ID" value="NZ_CP059488.1"/>
</dbReference>
<accession>A0A7T5BHQ3</accession>
<sequence>MHKLMKATGVGLKHFFGARESISQQKNLGRQFSAADTKVKKSKILAVMGMYAIYKGSPIGLAKNISDSIKVGRWKHSDLKQQQSDVDTFLANAGMSAQGAEAVSRLIRNGSFDGESYAQLSAQDAAILDGLETDLHIAAGHCINF</sequence>
<dbReference type="Proteomes" id="UP000595420">
    <property type="component" value="Chromosome"/>
</dbReference>
<evidence type="ECO:0000313" key="2">
    <source>
        <dbReference type="Proteomes" id="UP000595420"/>
    </source>
</evidence>
<gene>
    <name evidence="1" type="ORF">H2515_05170</name>
</gene>
<name>A0A7T5BHQ3_9PROT</name>
<evidence type="ECO:0000313" key="1">
    <source>
        <dbReference type="EMBL" id="QQD73646.1"/>
    </source>
</evidence>
<organism evidence="1 2">
    <name type="scientific">Acidithiobacillus ferrivorans</name>
    <dbReference type="NCBI Taxonomy" id="160808"/>
    <lineage>
        <taxon>Bacteria</taxon>
        <taxon>Pseudomonadati</taxon>
        <taxon>Pseudomonadota</taxon>
        <taxon>Acidithiobacillia</taxon>
        <taxon>Acidithiobacillales</taxon>
        <taxon>Acidithiobacillaceae</taxon>
        <taxon>Acidithiobacillus</taxon>
    </lineage>
</organism>
<proteinExistence type="predicted"/>
<protein>
    <submittedName>
        <fullName evidence="1">Uncharacterized protein</fullName>
    </submittedName>
</protein>
<dbReference type="EMBL" id="CP059488">
    <property type="protein sequence ID" value="QQD73646.1"/>
    <property type="molecule type" value="Genomic_DNA"/>
</dbReference>
<dbReference type="AlphaFoldDB" id="A0A7T5BHQ3"/>